<accession>A0ABQ9EMV1</accession>
<keyword evidence="2" id="KW-1185">Reference proteome</keyword>
<protein>
    <submittedName>
        <fullName evidence="1">Uncharacterized protein</fullName>
    </submittedName>
</protein>
<proteinExistence type="predicted"/>
<dbReference type="Proteomes" id="UP001217089">
    <property type="component" value="Unassembled WGS sequence"/>
</dbReference>
<comment type="caution">
    <text evidence="1">The sequence shown here is derived from an EMBL/GenBank/DDBJ whole genome shotgun (WGS) entry which is preliminary data.</text>
</comment>
<sequence length="75" mass="8619">MFRVVREYNMLFVYVLGVAIHCGLKGMYEVIHALQHMCSQGIITLIPLTFSSIRTSNSQTEISPIRLYPEKRETS</sequence>
<evidence type="ECO:0000313" key="2">
    <source>
        <dbReference type="Proteomes" id="UP001217089"/>
    </source>
</evidence>
<reference evidence="1 2" key="1">
    <citation type="submission" date="2022-12" db="EMBL/GenBank/DDBJ databases">
        <title>Chromosome-level genome of Tegillarca granosa.</title>
        <authorList>
            <person name="Kim J."/>
        </authorList>
    </citation>
    <scope>NUCLEOTIDE SEQUENCE [LARGE SCALE GENOMIC DNA]</scope>
    <source>
        <strain evidence="1">Teg-2019</strain>
        <tissue evidence="1">Adductor muscle</tissue>
    </source>
</reference>
<name>A0ABQ9EMV1_TEGGR</name>
<organism evidence="1 2">
    <name type="scientific">Tegillarca granosa</name>
    <name type="common">Malaysian cockle</name>
    <name type="synonym">Anadara granosa</name>
    <dbReference type="NCBI Taxonomy" id="220873"/>
    <lineage>
        <taxon>Eukaryota</taxon>
        <taxon>Metazoa</taxon>
        <taxon>Spiralia</taxon>
        <taxon>Lophotrochozoa</taxon>
        <taxon>Mollusca</taxon>
        <taxon>Bivalvia</taxon>
        <taxon>Autobranchia</taxon>
        <taxon>Pteriomorphia</taxon>
        <taxon>Arcoida</taxon>
        <taxon>Arcoidea</taxon>
        <taxon>Arcidae</taxon>
        <taxon>Tegillarca</taxon>
    </lineage>
</organism>
<gene>
    <name evidence="1" type="ORF">KUTeg_018171</name>
</gene>
<evidence type="ECO:0000313" key="1">
    <source>
        <dbReference type="EMBL" id="KAJ8304588.1"/>
    </source>
</evidence>
<dbReference type="EMBL" id="JARBDR010000903">
    <property type="protein sequence ID" value="KAJ8304588.1"/>
    <property type="molecule type" value="Genomic_DNA"/>
</dbReference>